<gene>
    <name evidence="9" type="ORF">HPP92_010776</name>
</gene>
<dbReference type="InterPro" id="IPR008271">
    <property type="entry name" value="Ser/Thr_kinase_AS"/>
</dbReference>
<reference evidence="9 10" key="1">
    <citation type="journal article" date="2020" name="Nat. Food">
        <title>A phased Vanilla planifolia genome enables genetic improvement of flavour and production.</title>
        <authorList>
            <person name="Hasing T."/>
            <person name="Tang H."/>
            <person name="Brym M."/>
            <person name="Khazi F."/>
            <person name="Huang T."/>
            <person name="Chambers A.H."/>
        </authorList>
    </citation>
    <scope>NUCLEOTIDE SEQUENCE [LARGE SCALE GENOMIC DNA]</scope>
    <source>
        <tissue evidence="9">Leaf</tissue>
    </source>
</reference>
<dbReference type="FunFam" id="3.30.200.20:FF:000421">
    <property type="entry name" value="Serine/threonine-protein kinase receptor"/>
    <property type="match status" value="1"/>
</dbReference>
<keyword evidence="3 6" id="KW-0547">Nucleotide-binding</keyword>
<comment type="caution">
    <text evidence="9">The sequence shown here is derived from an EMBL/GenBank/DDBJ whole genome shotgun (WGS) entry which is preliminary data.</text>
</comment>
<evidence type="ECO:0000256" key="1">
    <source>
        <dbReference type="ARBA" id="ARBA00022527"/>
    </source>
</evidence>
<dbReference type="InterPro" id="IPR011009">
    <property type="entry name" value="Kinase-like_dom_sf"/>
</dbReference>
<evidence type="ECO:0000256" key="3">
    <source>
        <dbReference type="ARBA" id="ARBA00022741"/>
    </source>
</evidence>
<feature type="binding site" evidence="6">
    <location>
        <position position="71"/>
    </location>
    <ligand>
        <name>ATP</name>
        <dbReference type="ChEBI" id="CHEBI:30616"/>
    </ligand>
</feature>
<feature type="domain" description="Protein kinase" evidence="8">
    <location>
        <begin position="43"/>
        <end position="320"/>
    </location>
</feature>
<dbReference type="PROSITE" id="PS00107">
    <property type="entry name" value="PROTEIN_KINASE_ATP"/>
    <property type="match status" value="1"/>
</dbReference>
<keyword evidence="2" id="KW-0808">Transferase</keyword>
<dbReference type="EMBL" id="JADCNM010000005">
    <property type="protein sequence ID" value="KAG0482692.1"/>
    <property type="molecule type" value="Genomic_DNA"/>
</dbReference>
<evidence type="ECO:0000256" key="6">
    <source>
        <dbReference type="PROSITE-ProRule" id="PRU10141"/>
    </source>
</evidence>
<comment type="similarity">
    <text evidence="7">Belongs to the protein kinase superfamily.</text>
</comment>
<dbReference type="PROSITE" id="PS50011">
    <property type="entry name" value="PROTEIN_KINASE_DOM"/>
    <property type="match status" value="1"/>
</dbReference>
<dbReference type="GO" id="GO:0005524">
    <property type="term" value="F:ATP binding"/>
    <property type="evidence" value="ECO:0007669"/>
    <property type="project" value="UniProtKB-UniRule"/>
</dbReference>
<dbReference type="Gene3D" id="3.30.200.20">
    <property type="entry name" value="Phosphorylase Kinase, domain 1"/>
    <property type="match status" value="1"/>
</dbReference>
<dbReference type="GO" id="GO:0004674">
    <property type="term" value="F:protein serine/threonine kinase activity"/>
    <property type="evidence" value="ECO:0007669"/>
    <property type="project" value="UniProtKB-KW"/>
</dbReference>
<dbReference type="SUPFAM" id="SSF56112">
    <property type="entry name" value="Protein kinase-like (PK-like)"/>
    <property type="match status" value="1"/>
</dbReference>
<dbReference type="InterPro" id="IPR000719">
    <property type="entry name" value="Prot_kinase_dom"/>
</dbReference>
<proteinExistence type="inferred from homology"/>
<evidence type="ECO:0000259" key="8">
    <source>
        <dbReference type="PROSITE" id="PS50011"/>
    </source>
</evidence>
<dbReference type="InterPro" id="IPR052059">
    <property type="entry name" value="CR_Ser/Thr_kinase"/>
</dbReference>
<sequence>MNCCSCLCGATSGIENQALQIDGVGGNVKLFSHKELKAATANFNPGNKVGAGGFGSVYKGTLKNGANVAVKVLSSESTQGAREFLSEIAAISEISHENLVKLYGACIEGNHRMLVYNYLENNSLAQTLLGTNRSNIQFSWGTRRKICVGIARGLEFLHEEVEPHILHRDIKASNILLDKDLTPKISDFGLAKTLPPNATHVSTRVAGTAGYVAPEYAVRGQVTKKSDIYSFGVLLLEIVSGRCNTNTRLPYEEQFLLDRTWALYEKGELERIIDATMSEDLDMEEACRFLKVGLLCTQDTSTLRPSISTVLKMLTGEKAVESIRITKPGLISDLAVMKITGKKPGDFPVSSSYTASSNAEYSGSTAYSTMTLTAIGEQGDTSFL</sequence>
<dbReference type="Pfam" id="PF07714">
    <property type="entry name" value="PK_Tyr_Ser-Thr"/>
    <property type="match status" value="1"/>
</dbReference>
<keyword evidence="1 7" id="KW-0723">Serine/threonine-protein kinase</keyword>
<dbReference type="OrthoDB" id="4062651at2759"/>
<evidence type="ECO:0000256" key="2">
    <source>
        <dbReference type="ARBA" id="ARBA00022679"/>
    </source>
</evidence>
<name>A0A835V263_VANPL</name>
<evidence type="ECO:0000256" key="7">
    <source>
        <dbReference type="RuleBase" id="RU000304"/>
    </source>
</evidence>
<organism evidence="9 10">
    <name type="scientific">Vanilla planifolia</name>
    <name type="common">Vanilla</name>
    <dbReference type="NCBI Taxonomy" id="51239"/>
    <lineage>
        <taxon>Eukaryota</taxon>
        <taxon>Viridiplantae</taxon>
        <taxon>Streptophyta</taxon>
        <taxon>Embryophyta</taxon>
        <taxon>Tracheophyta</taxon>
        <taxon>Spermatophyta</taxon>
        <taxon>Magnoliopsida</taxon>
        <taxon>Liliopsida</taxon>
        <taxon>Asparagales</taxon>
        <taxon>Orchidaceae</taxon>
        <taxon>Vanilloideae</taxon>
        <taxon>Vanilleae</taxon>
        <taxon>Vanilla</taxon>
    </lineage>
</organism>
<dbReference type="FunFam" id="1.10.510.10:FF:000368">
    <property type="entry name" value="cold-responsive protein kinase 1"/>
    <property type="match status" value="1"/>
</dbReference>
<evidence type="ECO:0000256" key="4">
    <source>
        <dbReference type="ARBA" id="ARBA00022777"/>
    </source>
</evidence>
<evidence type="ECO:0000256" key="5">
    <source>
        <dbReference type="ARBA" id="ARBA00022840"/>
    </source>
</evidence>
<dbReference type="SMART" id="SM00220">
    <property type="entry name" value="S_TKc"/>
    <property type="match status" value="1"/>
</dbReference>
<accession>A0A835V263</accession>
<dbReference type="CDD" id="cd14066">
    <property type="entry name" value="STKc_IRAK"/>
    <property type="match status" value="1"/>
</dbReference>
<dbReference type="Gene3D" id="1.10.510.10">
    <property type="entry name" value="Transferase(Phosphotransferase) domain 1"/>
    <property type="match status" value="1"/>
</dbReference>
<evidence type="ECO:0000313" key="10">
    <source>
        <dbReference type="Proteomes" id="UP000639772"/>
    </source>
</evidence>
<dbReference type="AlphaFoldDB" id="A0A835V263"/>
<keyword evidence="4" id="KW-0418">Kinase</keyword>
<keyword evidence="5 6" id="KW-0067">ATP-binding</keyword>
<dbReference type="InterPro" id="IPR001245">
    <property type="entry name" value="Ser-Thr/Tyr_kinase_cat_dom"/>
</dbReference>
<dbReference type="PROSITE" id="PS00108">
    <property type="entry name" value="PROTEIN_KINASE_ST"/>
    <property type="match status" value="1"/>
</dbReference>
<evidence type="ECO:0000313" key="9">
    <source>
        <dbReference type="EMBL" id="KAG0482692.1"/>
    </source>
</evidence>
<protein>
    <recommendedName>
        <fullName evidence="8">Protein kinase domain-containing protein</fullName>
    </recommendedName>
</protein>
<dbReference type="PANTHER" id="PTHR47973">
    <property type="entry name" value="CYSTEINE-RICH RECEPTOR-LIKE PROTEIN KINASE 3"/>
    <property type="match status" value="1"/>
</dbReference>
<dbReference type="InterPro" id="IPR017441">
    <property type="entry name" value="Protein_kinase_ATP_BS"/>
</dbReference>
<dbReference type="Proteomes" id="UP000639772">
    <property type="component" value="Unassembled WGS sequence"/>
</dbReference>